<protein>
    <recommendedName>
        <fullName evidence="1">N-acetyltransferase domain-containing protein</fullName>
    </recommendedName>
</protein>
<evidence type="ECO:0000313" key="2">
    <source>
        <dbReference type="EMBL" id="PIO98754.1"/>
    </source>
</evidence>
<dbReference type="InterPro" id="IPR016181">
    <property type="entry name" value="Acyl_CoA_acyltransferase"/>
</dbReference>
<evidence type="ECO:0000313" key="3">
    <source>
        <dbReference type="Proteomes" id="UP000231070"/>
    </source>
</evidence>
<accession>A0A2G9WVP9</accession>
<reference evidence="2 3" key="1">
    <citation type="submission" date="2017-08" db="EMBL/GenBank/DDBJ databases">
        <title>Pleomorphomonas carboxidotrophicus sp. nov., a new mesophilic hydrogenogenic carboxidotroph.</title>
        <authorList>
            <person name="Esquivel-Elizondo S."/>
            <person name="Krajmalnik-Brown R."/>
            <person name="Maldonado J."/>
        </authorList>
    </citation>
    <scope>NUCLEOTIDE SEQUENCE [LARGE SCALE GENOMIC DNA]</scope>
    <source>
        <strain evidence="2 3">SVCO-16</strain>
    </source>
</reference>
<gene>
    <name evidence="2" type="ORF">CJ014_13710</name>
</gene>
<proteinExistence type="predicted"/>
<sequence>MSFVIRTEAAADHAAIGELTTAAFLTAAHASGREAAIVRDLRAAGALVLSLVAVDAAGEVIGHAGFSPVETDMPGRWFGLGPLSVKPERQRAGVGSALVRAGLAQLAEMGAAGVVLVGEPAYYGRFGFAARPGLACEGVPDRYVQALALGAPPPAWRPIAFHPAFFTAK</sequence>
<dbReference type="Pfam" id="PF13527">
    <property type="entry name" value="Acetyltransf_9"/>
    <property type="match status" value="1"/>
</dbReference>
<dbReference type="EMBL" id="NQVN01000008">
    <property type="protein sequence ID" value="PIO98754.1"/>
    <property type="molecule type" value="Genomic_DNA"/>
</dbReference>
<dbReference type="PROSITE" id="PS51186">
    <property type="entry name" value="GNAT"/>
    <property type="match status" value="1"/>
</dbReference>
<keyword evidence="3" id="KW-1185">Reference proteome</keyword>
<name>A0A2G9WVP9_9HYPH</name>
<comment type="caution">
    <text evidence="2">The sequence shown here is derived from an EMBL/GenBank/DDBJ whole genome shotgun (WGS) entry which is preliminary data.</text>
</comment>
<feature type="domain" description="N-acetyltransferase" evidence="1">
    <location>
        <begin position="3"/>
        <end position="154"/>
    </location>
</feature>
<dbReference type="AlphaFoldDB" id="A0A2G9WVP9"/>
<organism evidence="2 3">
    <name type="scientific">Pleomorphomonas carboxyditropha</name>
    <dbReference type="NCBI Taxonomy" id="2023338"/>
    <lineage>
        <taxon>Bacteria</taxon>
        <taxon>Pseudomonadati</taxon>
        <taxon>Pseudomonadota</taxon>
        <taxon>Alphaproteobacteria</taxon>
        <taxon>Hyphomicrobiales</taxon>
        <taxon>Pleomorphomonadaceae</taxon>
        <taxon>Pleomorphomonas</taxon>
    </lineage>
</organism>
<dbReference type="InterPro" id="IPR000182">
    <property type="entry name" value="GNAT_dom"/>
</dbReference>
<dbReference type="RefSeq" id="WP_100081048.1">
    <property type="nucleotide sequence ID" value="NZ_NQVN01000008.1"/>
</dbReference>
<dbReference type="SUPFAM" id="SSF55729">
    <property type="entry name" value="Acyl-CoA N-acyltransferases (Nat)"/>
    <property type="match status" value="1"/>
</dbReference>
<dbReference type="GO" id="GO:0016747">
    <property type="term" value="F:acyltransferase activity, transferring groups other than amino-acyl groups"/>
    <property type="evidence" value="ECO:0007669"/>
    <property type="project" value="InterPro"/>
</dbReference>
<dbReference type="CDD" id="cd04301">
    <property type="entry name" value="NAT_SF"/>
    <property type="match status" value="1"/>
</dbReference>
<evidence type="ECO:0000259" key="1">
    <source>
        <dbReference type="PROSITE" id="PS51186"/>
    </source>
</evidence>
<dbReference type="Gene3D" id="3.40.630.30">
    <property type="match status" value="1"/>
</dbReference>
<dbReference type="OrthoDB" id="9797178at2"/>
<dbReference type="Proteomes" id="UP000231070">
    <property type="component" value="Unassembled WGS sequence"/>
</dbReference>